<dbReference type="SUPFAM" id="SSF161098">
    <property type="entry name" value="MetI-like"/>
    <property type="match status" value="1"/>
</dbReference>
<name>A0A0D7KDX5_9BURK</name>
<keyword evidence="10" id="KW-1185">Reference proteome</keyword>
<evidence type="ECO:0000259" key="8">
    <source>
        <dbReference type="PROSITE" id="PS50928"/>
    </source>
</evidence>
<evidence type="ECO:0000256" key="3">
    <source>
        <dbReference type="ARBA" id="ARBA00022475"/>
    </source>
</evidence>
<gene>
    <name evidence="9" type="ORF">RP29_00550</name>
</gene>
<keyword evidence="5 7" id="KW-1133">Transmembrane helix</keyword>
<feature type="transmembrane region" description="Helical" evidence="7">
    <location>
        <begin position="184"/>
        <end position="202"/>
    </location>
</feature>
<dbReference type="PANTHER" id="PTHR43163">
    <property type="entry name" value="DIPEPTIDE TRANSPORT SYSTEM PERMEASE PROTEIN DPPB-RELATED"/>
    <property type="match status" value="1"/>
</dbReference>
<evidence type="ECO:0000256" key="5">
    <source>
        <dbReference type="ARBA" id="ARBA00022989"/>
    </source>
</evidence>
<comment type="similarity">
    <text evidence="7">Belongs to the binding-protein-dependent transport system permease family.</text>
</comment>
<reference evidence="9 10" key="1">
    <citation type="submission" date="2014-12" db="EMBL/GenBank/DDBJ databases">
        <title>Isolation of bacteria from lake water.</title>
        <authorList>
            <person name="Sheng K.-Y."/>
            <person name="Chin P.-S."/>
            <person name="Chan K.-G."/>
            <person name="Tan G.S."/>
        </authorList>
    </citation>
    <scope>NUCLEOTIDE SEQUENCE [LARGE SCALE GENOMIC DNA]</scope>
    <source>
        <strain evidence="9 10">KY4</strain>
    </source>
</reference>
<dbReference type="Gene3D" id="1.10.3720.10">
    <property type="entry name" value="MetI-like"/>
    <property type="match status" value="1"/>
</dbReference>
<comment type="subcellular location">
    <subcellularLocation>
        <location evidence="1 7">Cell membrane</location>
        <topology evidence="1 7">Multi-pass membrane protein</topology>
    </subcellularLocation>
</comment>
<dbReference type="GO" id="GO:0005886">
    <property type="term" value="C:plasma membrane"/>
    <property type="evidence" value="ECO:0007669"/>
    <property type="project" value="UniProtKB-SubCell"/>
</dbReference>
<evidence type="ECO:0000313" key="10">
    <source>
        <dbReference type="Proteomes" id="UP000032566"/>
    </source>
</evidence>
<dbReference type="PATRIC" id="fig|80878.5.peg.893"/>
<comment type="caution">
    <text evidence="9">The sequence shown here is derived from an EMBL/GenBank/DDBJ whole genome shotgun (WGS) entry which is preliminary data.</text>
</comment>
<evidence type="ECO:0000313" key="9">
    <source>
        <dbReference type="EMBL" id="KJA12390.1"/>
    </source>
</evidence>
<dbReference type="InterPro" id="IPR000515">
    <property type="entry name" value="MetI-like"/>
</dbReference>
<protein>
    <submittedName>
        <fullName evidence="9">ABC transporter permease</fullName>
    </submittedName>
</protein>
<dbReference type="RefSeq" id="WP_044394765.1">
    <property type="nucleotide sequence ID" value="NZ_JXYQ01000002.1"/>
</dbReference>
<organism evidence="9 10">
    <name type="scientific">Acidovorax temperans</name>
    <dbReference type="NCBI Taxonomy" id="80878"/>
    <lineage>
        <taxon>Bacteria</taxon>
        <taxon>Pseudomonadati</taxon>
        <taxon>Pseudomonadota</taxon>
        <taxon>Betaproteobacteria</taxon>
        <taxon>Burkholderiales</taxon>
        <taxon>Comamonadaceae</taxon>
        <taxon>Acidovorax</taxon>
    </lineage>
</organism>
<dbReference type="InterPro" id="IPR035906">
    <property type="entry name" value="MetI-like_sf"/>
</dbReference>
<evidence type="ECO:0000256" key="1">
    <source>
        <dbReference type="ARBA" id="ARBA00004651"/>
    </source>
</evidence>
<dbReference type="PROSITE" id="PS50928">
    <property type="entry name" value="ABC_TM1"/>
    <property type="match status" value="1"/>
</dbReference>
<feature type="transmembrane region" description="Helical" evidence="7">
    <location>
        <begin position="114"/>
        <end position="135"/>
    </location>
</feature>
<feature type="transmembrane region" description="Helical" evidence="7">
    <location>
        <begin position="20"/>
        <end position="38"/>
    </location>
</feature>
<evidence type="ECO:0000256" key="7">
    <source>
        <dbReference type="RuleBase" id="RU363032"/>
    </source>
</evidence>
<dbReference type="PANTHER" id="PTHR43163:SF6">
    <property type="entry name" value="DIPEPTIDE TRANSPORT SYSTEM PERMEASE PROTEIN DPPB-RELATED"/>
    <property type="match status" value="1"/>
</dbReference>
<feature type="domain" description="ABC transmembrane type-1" evidence="8">
    <location>
        <begin position="108"/>
        <end position="309"/>
    </location>
</feature>
<evidence type="ECO:0000256" key="6">
    <source>
        <dbReference type="ARBA" id="ARBA00023136"/>
    </source>
</evidence>
<evidence type="ECO:0000256" key="2">
    <source>
        <dbReference type="ARBA" id="ARBA00022448"/>
    </source>
</evidence>
<dbReference type="GO" id="GO:0071916">
    <property type="term" value="F:dipeptide transmembrane transporter activity"/>
    <property type="evidence" value="ECO:0007669"/>
    <property type="project" value="TreeGrafter"/>
</dbReference>
<keyword evidence="3" id="KW-1003">Cell membrane</keyword>
<dbReference type="STRING" id="80878.RP29_00550"/>
<feature type="transmembrane region" description="Helical" evidence="7">
    <location>
        <begin position="291"/>
        <end position="312"/>
    </location>
</feature>
<sequence>MNLFLRNPWLHMLGRRGLQVVALALIIGTLCFFMVRALPGDLAMRVAASRYGLDLVSGAAADTVRAELGLDQSAWQGLLGWWRDMATLNLGQSLVTQRPVWVEVAHHLGATLRLSAAALAVALAVGLPLGLWAGLRPGSWADRASWALAVVLRGTPPFLLSVLLMLLVAVQWGALPVAGDDESASLVLPALALGLGLGAGLARVTRSAMQEVAQSPAFEFARTKRLTDMQAMLRHGLRAAAVPVVAYLGVQTLFLVEGALVVETVFAWPGIGHALVHAIFGRDIPVVQGTALAMALMFVLFNLLLDAACVALDPRQQRKVAA</sequence>
<dbReference type="Pfam" id="PF00528">
    <property type="entry name" value="BPD_transp_1"/>
    <property type="match status" value="1"/>
</dbReference>
<accession>A0A0D7KDX5</accession>
<dbReference type="EMBL" id="JXYQ01000002">
    <property type="protein sequence ID" value="KJA12390.1"/>
    <property type="molecule type" value="Genomic_DNA"/>
</dbReference>
<dbReference type="Proteomes" id="UP000032566">
    <property type="component" value="Unassembled WGS sequence"/>
</dbReference>
<feature type="transmembrane region" description="Helical" evidence="7">
    <location>
        <begin position="244"/>
        <end position="271"/>
    </location>
</feature>
<feature type="transmembrane region" description="Helical" evidence="7">
    <location>
        <begin position="147"/>
        <end position="172"/>
    </location>
</feature>
<evidence type="ECO:0000256" key="4">
    <source>
        <dbReference type="ARBA" id="ARBA00022692"/>
    </source>
</evidence>
<dbReference type="AlphaFoldDB" id="A0A0D7KDX5"/>
<keyword evidence="6 7" id="KW-0472">Membrane</keyword>
<dbReference type="OrthoDB" id="9803623at2"/>
<proteinExistence type="inferred from homology"/>
<keyword evidence="2 7" id="KW-0813">Transport</keyword>
<keyword evidence="4 7" id="KW-0812">Transmembrane</keyword>